<organism evidence="1 2">
    <name type="scientific">Entotheonella factor</name>
    <dbReference type="NCBI Taxonomy" id="1429438"/>
    <lineage>
        <taxon>Bacteria</taxon>
        <taxon>Pseudomonadati</taxon>
        <taxon>Nitrospinota/Tectimicrobiota group</taxon>
        <taxon>Candidatus Tectimicrobiota</taxon>
        <taxon>Candidatus Entotheonellia</taxon>
        <taxon>Candidatus Entotheonellales</taxon>
        <taxon>Candidatus Entotheonellaceae</taxon>
        <taxon>Candidatus Entotheonella</taxon>
    </lineage>
</organism>
<keyword evidence="2" id="KW-1185">Reference proteome</keyword>
<proteinExistence type="predicted"/>
<accession>W4LKD9</accession>
<dbReference type="EMBL" id="AZHW01000562">
    <property type="protein sequence ID" value="ETW98369.1"/>
    <property type="molecule type" value="Genomic_DNA"/>
</dbReference>
<name>W4LKD9_ENTF1</name>
<gene>
    <name evidence="1" type="ORF">ETSY1_19070</name>
</gene>
<evidence type="ECO:0008006" key="3">
    <source>
        <dbReference type="Google" id="ProtNLM"/>
    </source>
</evidence>
<evidence type="ECO:0000313" key="2">
    <source>
        <dbReference type="Proteomes" id="UP000019141"/>
    </source>
</evidence>
<evidence type="ECO:0000313" key="1">
    <source>
        <dbReference type="EMBL" id="ETW98369.1"/>
    </source>
</evidence>
<reference evidence="1 2" key="1">
    <citation type="journal article" date="2014" name="Nature">
        <title>An environmental bacterial taxon with a large and distinct metabolic repertoire.</title>
        <authorList>
            <person name="Wilson M.C."/>
            <person name="Mori T."/>
            <person name="Ruckert C."/>
            <person name="Uria A.R."/>
            <person name="Helf M.J."/>
            <person name="Takada K."/>
            <person name="Gernert C."/>
            <person name="Steffens U.A."/>
            <person name="Heycke N."/>
            <person name="Schmitt S."/>
            <person name="Rinke C."/>
            <person name="Helfrich E.J."/>
            <person name="Brachmann A.O."/>
            <person name="Gurgui C."/>
            <person name="Wakimoto T."/>
            <person name="Kracht M."/>
            <person name="Crusemann M."/>
            <person name="Hentschel U."/>
            <person name="Abe I."/>
            <person name="Matsunaga S."/>
            <person name="Kalinowski J."/>
            <person name="Takeyama H."/>
            <person name="Piel J."/>
        </authorList>
    </citation>
    <scope>NUCLEOTIDE SEQUENCE [LARGE SCALE GENOMIC DNA]</scope>
    <source>
        <strain evidence="2">TSY1</strain>
    </source>
</reference>
<protein>
    <recommendedName>
        <fullName evidence="3">DinB-like domain-containing protein</fullName>
    </recommendedName>
</protein>
<dbReference type="HOGENOM" id="CLU_1164185_0_0_7"/>
<dbReference type="AlphaFoldDB" id="W4LKD9"/>
<sequence>MSRVDPAIMEMPEDRSVGAMPYYPHLLTWAKAEVEGLSNAQLDFDDLHPDREWMWWSIRRQVSHMAWDALIFPHRRCAAMLWPDGNEPAPIVWEDHHLGPKMKYDRMLDEDLYWQMPDLLDKFELGLSWLARVVTEQSIETLRNTQASVRGTYFWRYVIQTLPRGAAEDPEREGYIRYDLEGSLWMVFYENLSHIRTIQRLKRHQGLPLAVELPRVGYLRLPEYWGETDQNGPSLKRY</sequence>
<comment type="caution">
    <text evidence="1">The sequence shown here is derived from an EMBL/GenBank/DDBJ whole genome shotgun (WGS) entry which is preliminary data.</text>
</comment>
<dbReference type="Proteomes" id="UP000019141">
    <property type="component" value="Unassembled WGS sequence"/>
</dbReference>